<evidence type="ECO:0000313" key="2">
    <source>
        <dbReference type="Proteomes" id="UP000270094"/>
    </source>
</evidence>
<dbReference type="EMBL" id="UYYB01106485">
    <property type="protein sequence ID" value="VDM79827.1"/>
    <property type="molecule type" value="Genomic_DNA"/>
</dbReference>
<organism evidence="1 2">
    <name type="scientific">Strongylus vulgaris</name>
    <name type="common">Blood worm</name>
    <dbReference type="NCBI Taxonomy" id="40348"/>
    <lineage>
        <taxon>Eukaryota</taxon>
        <taxon>Metazoa</taxon>
        <taxon>Ecdysozoa</taxon>
        <taxon>Nematoda</taxon>
        <taxon>Chromadorea</taxon>
        <taxon>Rhabditida</taxon>
        <taxon>Rhabditina</taxon>
        <taxon>Rhabditomorpha</taxon>
        <taxon>Strongyloidea</taxon>
        <taxon>Strongylidae</taxon>
        <taxon>Strongylus</taxon>
    </lineage>
</organism>
<dbReference type="AlphaFoldDB" id="A0A3P7JUE3"/>
<dbReference type="Proteomes" id="UP000270094">
    <property type="component" value="Unassembled WGS sequence"/>
</dbReference>
<proteinExistence type="predicted"/>
<reference evidence="1 2" key="1">
    <citation type="submission" date="2018-11" db="EMBL/GenBank/DDBJ databases">
        <authorList>
            <consortium name="Pathogen Informatics"/>
        </authorList>
    </citation>
    <scope>NUCLEOTIDE SEQUENCE [LARGE SCALE GENOMIC DNA]</scope>
</reference>
<gene>
    <name evidence="1" type="ORF">SVUK_LOCUS14825</name>
</gene>
<keyword evidence="2" id="KW-1185">Reference proteome</keyword>
<name>A0A3P7JUE3_STRVU</name>
<accession>A0A3P7JUE3</accession>
<evidence type="ECO:0000313" key="1">
    <source>
        <dbReference type="EMBL" id="VDM79827.1"/>
    </source>
</evidence>
<sequence>MPVLASQLAHAHGLGVLFTGIDSAVCSLIVQGITSYQTKQYIDRYYPEIGGKPEFVDVEERVSTTFLGFR</sequence>
<protein>
    <submittedName>
        <fullName evidence="1">Uncharacterized protein</fullName>
    </submittedName>
</protein>
<dbReference type="OrthoDB" id="5869503at2759"/>